<name>A0A6G9AVK8_9BACT</name>
<organism evidence="2 3">
    <name type="scientific">Spirosoma aureum</name>
    <dbReference type="NCBI Taxonomy" id="2692134"/>
    <lineage>
        <taxon>Bacteria</taxon>
        <taxon>Pseudomonadati</taxon>
        <taxon>Bacteroidota</taxon>
        <taxon>Cytophagia</taxon>
        <taxon>Cytophagales</taxon>
        <taxon>Cytophagaceae</taxon>
        <taxon>Spirosoma</taxon>
    </lineage>
</organism>
<evidence type="ECO:0000256" key="1">
    <source>
        <dbReference type="SAM" id="SignalP"/>
    </source>
</evidence>
<gene>
    <name evidence="2" type="ORF">G8759_29655</name>
</gene>
<keyword evidence="1" id="KW-0732">Signal</keyword>
<feature type="chain" id="PRO_5026334977" evidence="1">
    <location>
        <begin position="20"/>
        <end position="236"/>
    </location>
</feature>
<evidence type="ECO:0000313" key="3">
    <source>
        <dbReference type="Proteomes" id="UP000501802"/>
    </source>
</evidence>
<dbReference type="KEGG" id="spib:G8759_29655"/>
<protein>
    <submittedName>
        <fullName evidence="2">Uncharacterized protein</fullName>
    </submittedName>
</protein>
<accession>A0A6G9AVK8</accession>
<evidence type="ECO:0000313" key="2">
    <source>
        <dbReference type="EMBL" id="QIP16517.1"/>
    </source>
</evidence>
<feature type="signal peptide" evidence="1">
    <location>
        <begin position="1"/>
        <end position="19"/>
    </location>
</feature>
<dbReference type="RefSeq" id="WP_167216483.1">
    <property type="nucleotide sequence ID" value="NZ_CP050063.1"/>
</dbReference>
<dbReference type="AlphaFoldDB" id="A0A6G9AVK8"/>
<proteinExistence type="predicted"/>
<dbReference type="Proteomes" id="UP000501802">
    <property type="component" value="Chromosome"/>
</dbReference>
<reference evidence="2 3" key="1">
    <citation type="submission" date="2020-03" db="EMBL/GenBank/DDBJ databases">
        <authorList>
            <person name="Kim M.K."/>
        </authorList>
    </citation>
    <scope>NUCLEOTIDE SEQUENCE [LARGE SCALE GENOMIC DNA]</scope>
    <source>
        <strain evidence="2 3">BT328</strain>
    </source>
</reference>
<dbReference type="EMBL" id="CP050063">
    <property type="protein sequence ID" value="QIP16517.1"/>
    <property type="molecule type" value="Genomic_DNA"/>
</dbReference>
<sequence>MKLLSFARFLLIGIHAIVAAQSNPYVRVKAGENLTNSVSFNKRYQYPEFTLGRLVYASSKSSAARFNYNLFLGEMHFIINSTGDTLALQNDPTVQLVVIGPDSFYYEYPKSYWQLVSTYGSAALLIKRTMVLIDREKEGGYNQSTGASAIRTTTTFSGTNGSLARLDAHSDMLFTKKAEFKIRDNNGKFHMATQSGFLNLFAKHKQAVKQYLKENSINFNQEADLKKCLGFCATLP</sequence>
<keyword evidence="3" id="KW-1185">Reference proteome</keyword>